<accession>A0A8C6TW12</accession>
<evidence type="ECO:0000256" key="2">
    <source>
        <dbReference type="ARBA" id="ARBA00004370"/>
    </source>
</evidence>
<evidence type="ECO:0000259" key="8">
    <source>
        <dbReference type="PROSITE" id="PS50003"/>
    </source>
</evidence>
<feature type="region of interest" description="Disordered" evidence="7">
    <location>
        <begin position="309"/>
        <end position="467"/>
    </location>
</feature>
<feature type="compositionally biased region" description="Basic and acidic residues" evidence="7">
    <location>
        <begin position="228"/>
        <end position="238"/>
    </location>
</feature>
<dbReference type="AlphaFoldDB" id="A0A8C6TW12"/>
<dbReference type="SMART" id="SM00233">
    <property type="entry name" value="PH"/>
    <property type="match status" value="1"/>
</dbReference>
<name>A0A8C6TW12_9GOBI</name>
<evidence type="ECO:0000256" key="6">
    <source>
        <dbReference type="ARBA" id="ARBA00023242"/>
    </source>
</evidence>
<dbReference type="SUPFAM" id="SSF50729">
    <property type="entry name" value="PH domain-like"/>
    <property type="match status" value="1"/>
</dbReference>
<reference evidence="9" key="1">
    <citation type="submission" date="2025-08" db="UniProtKB">
        <authorList>
            <consortium name="Ensembl"/>
        </authorList>
    </citation>
    <scope>IDENTIFICATION</scope>
</reference>
<reference evidence="9" key="2">
    <citation type="submission" date="2025-09" db="UniProtKB">
        <authorList>
            <consortium name="Ensembl"/>
        </authorList>
    </citation>
    <scope>IDENTIFICATION</scope>
</reference>
<proteinExistence type="predicted"/>
<protein>
    <recommendedName>
        <fullName evidence="8">PH domain-containing protein</fullName>
    </recommendedName>
</protein>
<keyword evidence="10" id="KW-1185">Reference proteome</keyword>
<dbReference type="Ensembl" id="ENSNMLT00000029675.1">
    <property type="protein sequence ID" value="ENSNMLP00000026549.1"/>
    <property type="gene ID" value="ENSNMLG00000016941.1"/>
</dbReference>
<dbReference type="PROSITE" id="PS50003">
    <property type="entry name" value="PH_DOMAIN"/>
    <property type="match status" value="1"/>
</dbReference>
<feature type="compositionally biased region" description="Acidic residues" evidence="7">
    <location>
        <begin position="434"/>
        <end position="446"/>
    </location>
</feature>
<dbReference type="InterPro" id="IPR001849">
    <property type="entry name" value="PH_domain"/>
</dbReference>
<dbReference type="InterPro" id="IPR043448">
    <property type="entry name" value="PKHO1/2"/>
</dbReference>
<evidence type="ECO:0000313" key="10">
    <source>
        <dbReference type="Proteomes" id="UP000694523"/>
    </source>
</evidence>
<keyword evidence="5" id="KW-0472">Membrane</keyword>
<feature type="region of interest" description="Disordered" evidence="7">
    <location>
        <begin position="199"/>
        <end position="252"/>
    </location>
</feature>
<dbReference type="Gene3D" id="2.30.29.30">
    <property type="entry name" value="Pleckstrin-homology domain (PH domain)/Phosphotyrosine-binding domain (PTB)"/>
    <property type="match status" value="1"/>
</dbReference>
<evidence type="ECO:0000256" key="1">
    <source>
        <dbReference type="ARBA" id="ARBA00004123"/>
    </source>
</evidence>
<dbReference type="GO" id="GO:0005737">
    <property type="term" value="C:cytoplasm"/>
    <property type="evidence" value="ECO:0007669"/>
    <property type="project" value="UniProtKB-SubCell"/>
</dbReference>
<dbReference type="InterPro" id="IPR011993">
    <property type="entry name" value="PH-like_dom_sf"/>
</dbReference>
<comment type="subcellular location">
    <subcellularLocation>
        <location evidence="3">Cytoplasm</location>
    </subcellularLocation>
    <subcellularLocation>
        <location evidence="2">Membrane</location>
    </subcellularLocation>
    <subcellularLocation>
        <location evidence="1">Nucleus</location>
    </subcellularLocation>
</comment>
<evidence type="ECO:0000313" key="9">
    <source>
        <dbReference type="Ensembl" id="ENSNMLP00000026549.1"/>
    </source>
</evidence>
<dbReference type="Proteomes" id="UP000694523">
    <property type="component" value="Unplaced"/>
</dbReference>
<dbReference type="PANTHER" id="PTHR15871">
    <property type="entry name" value="PH DOMAIN-CONTAINING PROTEIN"/>
    <property type="match status" value="1"/>
</dbReference>
<evidence type="ECO:0000256" key="5">
    <source>
        <dbReference type="ARBA" id="ARBA00023136"/>
    </source>
</evidence>
<feature type="domain" description="PH" evidence="8">
    <location>
        <begin position="20"/>
        <end position="119"/>
    </location>
</feature>
<evidence type="ECO:0000256" key="4">
    <source>
        <dbReference type="ARBA" id="ARBA00022490"/>
    </source>
</evidence>
<keyword evidence="6" id="KW-0539">Nucleus</keyword>
<evidence type="ECO:0000256" key="7">
    <source>
        <dbReference type="SAM" id="MobiDB-lite"/>
    </source>
</evidence>
<dbReference type="GO" id="GO:0032587">
    <property type="term" value="C:ruffle membrane"/>
    <property type="evidence" value="ECO:0007669"/>
    <property type="project" value="TreeGrafter"/>
</dbReference>
<feature type="compositionally biased region" description="Polar residues" evidence="7">
    <location>
        <begin position="343"/>
        <end position="377"/>
    </location>
</feature>
<keyword evidence="4" id="KW-0963">Cytoplasm</keyword>
<evidence type="ECO:0000256" key="3">
    <source>
        <dbReference type="ARBA" id="ARBA00004496"/>
    </source>
</evidence>
<dbReference type="PANTHER" id="PTHR15871:SF1">
    <property type="entry name" value="PLECKSTRIN HOMOLOGY DOMAIN-CONTAINING FAMILY O MEMBER 1"/>
    <property type="match status" value="1"/>
</dbReference>
<dbReference type="GO" id="GO:0005634">
    <property type="term" value="C:nucleus"/>
    <property type="evidence" value="ECO:0007669"/>
    <property type="project" value="UniProtKB-SubCell"/>
</dbReference>
<organism evidence="9 10">
    <name type="scientific">Neogobius melanostomus</name>
    <name type="common">round goby</name>
    <dbReference type="NCBI Taxonomy" id="47308"/>
    <lineage>
        <taxon>Eukaryota</taxon>
        <taxon>Metazoa</taxon>
        <taxon>Chordata</taxon>
        <taxon>Craniata</taxon>
        <taxon>Vertebrata</taxon>
        <taxon>Euteleostomi</taxon>
        <taxon>Actinopterygii</taxon>
        <taxon>Neopterygii</taxon>
        <taxon>Teleostei</taxon>
        <taxon>Neoteleostei</taxon>
        <taxon>Acanthomorphata</taxon>
        <taxon>Gobiaria</taxon>
        <taxon>Gobiiformes</taxon>
        <taxon>Gobioidei</taxon>
        <taxon>Gobiidae</taxon>
        <taxon>Benthophilinae</taxon>
        <taxon>Neogobiini</taxon>
        <taxon>Neogobius</taxon>
    </lineage>
</organism>
<dbReference type="GO" id="GO:0036195">
    <property type="term" value="C:muscle cell projection membrane"/>
    <property type="evidence" value="ECO:0007669"/>
    <property type="project" value="TreeGrafter"/>
</dbReference>
<dbReference type="GO" id="GO:1901739">
    <property type="term" value="P:regulation of myoblast fusion"/>
    <property type="evidence" value="ECO:0007669"/>
    <property type="project" value="TreeGrafter"/>
</dbReference>
<sequence length="561" mass="63263">MICCTCVSSGGPGGGAGVSCSDKVGWVRQFCGRGLFREIWKNRFLFLRGERLWVSAREMFNFDRCEELKKEKSRSKKSHSRFTLVRRSHMPNTVHSLVFLALSPEEKESWVQALNAAISRTKTRNKDPVALEDGALVHPTRERVRVPPGRRLPSRGHLLAVVRHTHRSLPKSNASSSALANGTKKKVCHACLCLLRSGGGRQRAGTDVSKLRPSSRETRVKTGSLPRASERNWGRGDRTPQPGKKLSSQGRNRCASMDEVLSSRYVPCNQPPVGQLQSLIAQRMQRAQELLEEMRLPFMSDLMVLFRSGGTGSPRVQTKDSPKTKTKKSKVKTSTDSAKPREQAQSNHSPSLRDQTSQSPLLRTQTVSSPRPHTQSQSKHHKNSPASPKADQPDPSEVHSPTRTGPDLEQNPGPEQSVEPEPSEDVQELHQDLEEVLEEESEQEPDQDLHKDPDLDSSEQAQGVQEQRAEAERLLQEALCSWRQAQEVLKEVRELQSQTLRRQRRKTYRDKNAAFINKIQNDSFQDIFFHWHGNTSIKVKSLKSMSEKIDNHNMAGRQSWT</sequence>